<keyword evidence="2" id="KW-1185">Reference proteome</keyword>
<dbReference type="EMBL" id="JAMKFE010000005">
    <property type="protein sequence ID" value="MCM5680025.1"/>
    <property type="molecule type" value="Genomic_DNA"/>
</dbReference>
<dbReference type="EC" id="2.7.7.7" evidence="1"/>
<reference evidence="1" key="1">
    <citation type="submission" date="2022-05" db="EMBL/GenBank/DDBJ databases">
        <title>Schlegelella sp. nov., isolated from mangrove soil.</title>
        <authorList>
            <person name="Liu Y."/>
            <person name="Ge X."/>
            <person name="Liu W."/>
        </authorList>
    </citation>
    <scope>NUCLEOTIDE SEQUENCE</scope>
    <source>
        <strain evidence="1">S2-27</strain>
    </source>
</reference>
<protein>
    <submittedName>
        <fullName evidence="1">DNA polymerase III subunit chi</fullName>
        <ecNumber evidence="1">2.7.7.7</ecNumber>
    </submittedName>
</protein>
<dbReference type="GO" id="GO:0003887">
    <property type="term" value="F:DNA-directed DNA polymerase activity"/>
    <property type="evidence" value="ECO:0007669"/>
    <property type="project" value="UniProtKB-EC"/>
</dbReference>
<keyword evidence="1" id="KW-0548">Nucleotidyltransferase</keyword>
<comment type="caution">
    <text evidence="1">The sequence shown here is derived from an EMBL/GenBank/DDBJ whole genome shotgun (WGS) entry which is preliminary data.</text>
</comment>
<gene>
    <name evidence="1" type="ORF">M8A51_10820</name>
</gene>
<keyword evidence="1" id="KW-0808">Transferase</keyword>
<dbReference type="Proteomes" id="UP001165541">
    <property type="component" value="Unassembled WGS sequence"/>
</dbReference>
<dbReference type="RefSeq" id="WP_251778251.1">
    <property type="nucleotide sequence ID" value="NZ_JAMKFE010000005.1"/>
</dbReference>
<evidence type="ECO:0000313" key="1">
    <source>
        <dbReference type="EMBL" id="MCM5680025.1"/>
    </source>
</evidence>
<dbReference type="SUPFAM" id="SSF102400">
    <property type="entry name" value="DNA polymerase III chi subunit"/>
    <property type="match status" value="1"/>
</dbReference>
<proteinExistence type="predicted"/>
<dbReference type="PANTHER" id="PTHR38767:SF1">
    <property type="entry name" value="DNA POLYMERASE III SUBUNIT CHI"/>
    <property type="match status" value="1"/>
</dbReference>
<organism evidence="1 2">
    <name type="scientific">Caldimonas mangrovi</name>
    <dbReference type="NCBI Taxonomy" id="2944811"/>
    <lineage>
        <taxon>Bacteria</taxon>
        <taxon>Pseudomonadati</taxon>
        <taxon>Pseudomonadota</taxon>
        <taxon>Betaproteobacteria</taxon>
        <taxon>Burkholderiales</taxon>
        <taxon>Sphaerotilaceae</taxon>
        <taxon>Caldimonas</taxon>
    </lineage>
</organism>
<dbReference type="InterPro" id="IPR007459">
    <property type="entry name" value="DNA_pol3_chi"/>
</dbReference>
<dbReference type="InterPro" id="IPR036768">
    <property type="entry name" value="PolIII_chi_sf"/>
</dbReference>
<dbReference type="Pfam" id="PF04364">
    <property type="entry name" value="DNA_pol3_chi"/>
    <property type="match status" value="1"/>
</dbReference>
<dbReference type="Gene3D" id="3.40.50.10110">
    <property type="entry name" value="DNA polymerase III subunit chi"/>
    <property type="match status" value="1"/>
</dbReference>
<accession>A0ABT0YMT7</accession>
<sequence length="142" mass="15912">MTEIAFHFNVPDKLSYACRLLRKAYRSEAEVGVVAPVRLLGELDRALWSFEPLEFIPHASARLAGSAISKHTKVWLAADAADVPHHAVLVNLGEVVPEGFERFDRLIEIVSADPADRQAARQRWKHYGDRGYAIQKHEVGVT</sequence>
<dbReference type="PANTHER" id="PTHR38767">
    <property type="entry name" value="DNA POLYMERASE III SUBUNIT CHI"/>
    <property type="match status" value="1"/>
</dbReference>
<dbReference type="NCBIfam" id="NF004348">
    <property type="entry name" value="PRK05728.1-5"/>
    <property type="match status" value="1"/>
</dbReference>
<evidence type="ECO:0000313" key="2">
    <source>
        <dbReference type="Proteomes" id="UP001165541"/>
    </source>
</evidence>
<name>A0ABT0YMT7_9BURK</name>